<gene>
    <name evidence="1" type="ORF">ACFFLS_07115</name>
</gene>
<dbReference type="EMBL" id="JBHLYW010000007">
    <property type="protein sequence ID" value="MFC0076803.1"/>
    <property type="molecule type" value="Genomic_DNA"/>
</dbReference>
<reference evidence="1 2" key="1">
    <citation type="submission" date="2024-09" db="EMBL/GenBank/DDBJ databases">
        <authorList>
            <person name="Sun Q."/>
            <person name="Mori K."/>
        </authorList>
    </citation>
    <scope>NUCLEOTIDE SEQUENCE [LARGE SCALE GENOMIC DNA]</scope>
    <source>
        <strain evidence="1 2">CGMCC 1.12926</strain>
    </source>
</reference>
<proteinExistence type="predicted"/>
<dbReference type="RefSeq" id="WP_379685841.1">
    <property type="nucleotide sequence ID" value="NZ_JBHLYW010000007.1"/>
</dbReference>
<dbReference type="Proteomes" id="UP001589734">
    <property type="component" value="Unassembled WGS sequence"/>
</dbReference>
<organism evidence="1 2">
    <name type="scientific">Flavobacterium procerum</name>
    <dbReference type="NCBI Taxonomy" id="1455569"/>
    <lineage>
        <taxon>Bacteria</taxon>
        <taxon>Pseudomonadati</taxon>
        <taxon>Bacteroidota</taxon>
        <taxon>Flavobacteriia</taxon>
        <taxon>Flavobacteriales</taxon>
        <taxon>Flavobacteriaceae</taxon>
        <taxon>Flavobacterium</taxon>
    </lineage>
</organism>
<evidence type="ECO:0000313" key="1">
    <source>
        <dbReference type="EMBL" id="MFC0076803.1"/>
    </source>
</evidence>
<comment type="caution">
    <text evidence="1">The sequence shown here is derived from an EMBL/GenBank/DDBJ whole genome shotgun (WGS) entry which is preliminary data.</text>
</comment>
<name>A0ABV6BMY2_9FLAO</name>
<accession>A0ABV6BMY2</accession>
<keyword evidence="2" id="KW-1185">Reference proteome</keyword>
<protein>
    <submittedName>
        <fullName evidence="1">Uncharacterized protein</fullName>
    </submittedName>
</protein>
<evidence type="ECO:0000313" key="2">
    <source>
        <dbReference type="Proteomes" id="UP001589734"/>
    </source>
</evidence>
<sequence>MKAKQNYNKEILVMIKEKYGFSFDYIRKAIRGDRTGMIPDRMKTEYEKLTDQVKKTILIESQKL</sequence>